<feature type="signal peptide" evidence="1">
    <location>
        <begin position="1"/>
        <end position="23"/>
    </location>
</feature>
<feature type="chain" id="PRO_5007569753" description="Secreted protein" evidence="1">
    <location>
        <begin position="24"/>
        <end position="113"/>
    </location>
</feature>
<proteinExistence type="predicted"/>
<dbReference type="Proteomes" id="UP000075502">
    <property type="component" value="Unassembled WGS sequence"/>
</dbReference>
<keyword evidence="1" id="KW-0732">Signal</keyword>
<evidence type="ECO:0000256" key="1">
    <source>
        <dbReference type="SAM" id="SignalP"/>
    </source>
</evidence>
<accession>A0A150TH19</accession>
<evidence type="ECO:0000313" key="2">
    <source>
        <dbReference type="EMBL" id="KYG03973.1"/>
    </source>
</evidence>
<name>A0A150TH19_SORCE</name>
<evidence type="ECO:0008006" key="4">
    <source>
        <dbReference type="Google" id="ProtNLM"/>
    </source>
</evidence>
<dbReference type="AlphaFoldDB" id="A0A150TH19"/>
<dbReference type="EMBL" id="JEME01002535">
    <property type="protein sequence ID" value="KYG03973.1"/>
    <property type="molecule type" value="Genomic_DNA"/>
</dbReference>
<protein>
    <recommendedName>
        <fullName evidence="4">Secreted protein</fullName>
    </recommendedName>
</protein>
<dbReference type="PROSITE" id="PS51257">
    <property type="entry name" value="PROKAR_LIPOPROTEIN"/>
    <property type="match status" value="1"/>
</dbReference>
<comment type="caution">
    <text evidence="2">The sequence shown here is derived from an EMBL/GenBank/DDBJ whole genome shotgun (WGS) entry which is preliminary data.</text>
</comment>
<reference evidence="2 3" key="1">
    <citation type="submission" date="2014-02" db="EMBL/GenBank/DDBJ databases">
        <title>The small core and large imbalanced accessory genome model reveals a collaborative survival strategy of Sorangium cellulosum strains in nature.</title>
        <authorList>
            <person name="Han K."/>
            <person name="Peng R."/>
            <person name="Blom J."/>
            <person name="Li Y.-Z."/>
        </authorList>
    </citation>
    <scope>NUCLEOTIDE SEQUENCE [LARGE SCALE GENOMIC DNA]</scope>
    <source>
        <strain evidence="2 3">So0007-03</strain>
    </source>
</reference>
<organism evidence="2 3">
    <name type="scientific">Sorangium cellulosum</name>
    <name type="common">Polyangium cellulosum</name>
    <dbReference type="NCBI Taxonomy" id="56"/>
    <lineage>
        <taxon>Bacteria</taxon>
        <taxon>Pseudomonadati</taxon>
        <taxon>Myxococcota</taxon>
        <taxon>Polyangia</taxon>
        <taxon>Polyangiales</taxon>
        <taxon>Polyangiaceae</taxon>
        <taxon>Sorangium</taxon>
    </lineage>
</organism>
<sequence>MRQSEWTCLAVFAALSTALSCNAIWGISEGEIADDAGMLAAANYPTRILADATFVYWYSDGAKQLQRVRTSGGAPETLADSTYINGLAQDCRAVYWTTWHTEELPASVFKLAK</sequence>
<gene>
    <name evidence="2" type="ORF">BE21_04170</name>
</gene>
<evidence type="ECO:0000313" key="3">
    <source>
        <dbReference type="Proteomes" id="UP000075502"/>
    </source>
</evidence>